<evidence type="ECO:0000259" key="1">
    <source>
        <dbReference type="PROSITE" id="PS51186"/>
    </source>
</evidence>
<dbReference type="PANTHER" id="PTHR43617:SF20">
    <property type="entry name" value="N-ALPHA-ACETYLTRANSFERASE RIMI"/>
    <property type="match status" value="1"/>
</dbReference>
<dbReference type="Proteomes" id="UP000601522">
    <property type="component" value="Unassembled WGS sequence"/>
</dbReference>
<dbReference type="GO" id="GO:0016747">
    <property type="term" value="F:acyltransferase activity, transferring groups other than amino-acyl groups"/>
    <property type="evidence" value="ECO:0007669"/>
    <property type="project" value="InterPro"/>
</dbReference>
<dbReference type="InterPro" id="IPR000182">
    <property type="entry name" value="GNAT_dom"/>
</dbReference>
<sequence>MDFRIAEKEDIKGIMKIVKKAQNYLKEQGIDQWQNNYPNEDVIQNDIANNEFYVLAEDNNIVGIAALSFKGESTYEKIYEGKWITDNDYGVIHRMAVDMDKNRRGFGSNIIREIEKVCISRDIRSIKIDTHRKNKSMRSLLEKNGFNYCGIIYLKDGNERIAFEKVLL</sequence>
<proteinExistence type="predicted"/>
<comment type="caution">
    <text evidence="2">The sequence shown here is derived from an EMBL/GenBank/DDBJ whole genome shotgun (WGS) entry which is preliminary data.</text>
</comment>
<protein>
    <submittedName>
        <fullName evidence="2">GNAT family N-acetyltransferase</fullName>
    </submittedName>
</protein>
<keyword evidence="3" id="KW-1185">Reference proteome</keyword>
<dbReference type="PROSITE" id="PS51186">
    <property type="entry name" value="GNAT"/>
    <property type="match status" value="1"/>
</dbReference>
<dbReference type="InterPro" id="IPR016181">
    <property type="entry name" value="Acyl_CoA_acyltransferase"/>
</dbReference>
<dbReference type="CDD" id="cd04301">
    <property type="entry name" value="NAT_SF"/>
    <property type="match status" value="1"/>
</dbReference>
<dbReference type="Gene3D" id="3.40.630.30">
    <property type="match status" value="1"/>
</dbReference>
<dbReference type="RefSeq" id="WP_249322789.1">
    <property type="nucleotide sequence ID" value="NZ_JACRTK010000001.1"/>
</dbReference>
<organism evidence="2 3">
    <name type="scientific">Wansuia hejianensis</name>
    <dbReference type="NCBI Taxonomy" id="2763667"/>
    <lineage>
        <taxon>Bacteria</taxon>
        <taxon>Bacillati</taxon>
        <taxon>Bacillota</taxon>
        <taxon>Clostridia</taxon>
        <taxon>Lachnospirales</taxon>
        <taxon>Lachnospiraceae</taxon>
        <taxon>Wansuia</taxon>
    </lineage>
</organism>
<reference evidence="2 3" key="1">
    <citation type="submission" date="2020-08" db="EMBL/GenBank/DDBJ databases">
        <title>Genome public.</title>
        <authorList>
            <person name="Liu C."/>
            <person name="Sun Q."/>
        </authorList>
    </citation>
    <scope>NUCLEOTIDE SEQUENCE [LARGE SCALE GENOMIC DNA]</scope>
    <source>
        <strain evidence="2 3">NSJ-26</strain>
    </source>
</reference>
<evidence type="ECO:0000313" key="2">
    <source>
        <dbReference type="EMBL" id="MBC8590000.1"/>
    </source>
</evidence>
<evidence type="ECO:0000313" key="3">
    <source>
        <dbReference type="Proteomes" id="UP000601522"/>
    </source>
</evidence>
<gene>
    <name evidence="2" type="ORF">H8689_02450</name>
</gene>
<name>A0A926EWX8_9FIRM</name>
<feature type="domain" description="N-acetyltransferase" evidence="1">
    <location>
        <begin position="1"/>
        <end position="168"/>
    </location>
</feature>
<dbReference type="EMBL" id="JACRTK010000001">
    <property type="protein sequence ID" value="MBC8590000.1"/>
    <property type="molecule type" value="Genomic_DNA"/>
</dbReference>
<dbReference type="InterPro" id="IPR050276">
    <property type="entry name" value="MshD_Acetyltransferase"/>
</dbReference>
<dbReference type="AlphaFoldDB" id="A0A926EWX8"/>
<dbReference type="Pfam" id="PF00583">
    <property type="entry name" value="Acetyltransf_1"/>
    <property type="match status" value="1"/>
</dbReference>
<accession>A0A926EWX8</accession>
<dbReference type="PANTHER" id="PTHR43617">
    <property type="entry name" value="L-AMINO ACID N-ACETYLTRANSFERASE"/>
    <property type="match status" value="1"/>
</dbReference>
<dbReference type="SUPFAM" id="SSF55729">
    <property type="entry name" value="Acyl-CoA N-acyltransferases (Nat)"/>
    <property type="match status" value="1"/>
</dbReference>